<dbReference type="OrthoDB" id="1711136at2759"/>
<dbReference type="PROSITE" id="PS00958">
    <property type="entry name" value="TRANSALDOLASE_2"/>
    <property type="match status" value="1"/>
</dbReference>
<dbReference type="GO" id="GO:0009052">
    <property type="term" value="P:pentose-phosphate shunt, non-oxidative branch"/>
    <property type="evidence" value="ECO:0007669"/>
    <property type="project" value="TreeGrafter"/>
</dbReference>
<dbReference type="UniPathway" id="UPA00115">
    <property type="reaction ID" value="UER00414"/>
</dbReference>
<comment type="catalytic activity">
    <reaction evidence="2">
        <text>D-sedoheptulose 7-phosphate + D-glyceraldehyde 3-phosphate = D-erythrose 4-phosphate + beta-D-fructose 6-phosphate</text>
        <dbReference type="Rhea" id="RHEA:17053"/>
        <dbReference type="ChEBI" id="CHEBI:16897"/>
        <dbReference type="ChEBI" id="CHEBI:57483"/>
        <dbReference type="ChEBI" id="CHEBI:57634"/>
        <dbReference type="ChEBI" id="CHEBI:59776"/>
        <dbReference type="EC" id="2.2.1.2"/>
    </reaction>
</comment>
<keyword evidence="2" id="KW-0808">Transferase</keyword>
<dbReference type="STRING" id="268505.A0A2A9PN39"/>
<dbReference type="InterPro" id="IPR013785">
    <property type="entry name" value="Aldolase_TIM"/>
</dbReference>
<dbReference type="InterPro" id="IPR001585">
    <property type="entry name" value="TAL/FSA"/>
</dbReference>
<accession>A0A2A9PN39</accession>
<sequence>MAFSPSATPASSANVLEYLRSKSAIDYDSLDPRVASDLGPFADCTSNQWEAYTNLCDPNNASLLEESVALARELQPEISTVSVEELAVEIAMMKLALRMAPLVHGSLHVMCNPLYSWDTNKVYETGHRFHQICRGLEPSFDLSRLIMKVPSTWEGLQACSRLKSDNIKTLATTLFTMEQVVLAGEAGCTSISPFVHELRAHLDSDYHDHDPILDLVPQAQRYYAKHGIPTKVKACAFTTVSEIISLAGVDAMTIPAEVLEELFSMTGSQEKFKPQSVFDNGVGTASTGSERLSYIHDKTKFYRAFATNGRGKAKTEDAIAVFCGFQTQSEALMAKVGSLKQC</sequence>
<comment type="function">
    <text evidence="2">Catalyzes the rate-limiting step of the non-oxidative phase in the pentose phosphate pathway. Catalyzes the reversible conversion of sedheptulose-7-phosphate and D-glyceraldehyde 3-phosphate into erythrose-4-phosphate and beta-D-fructose 6-phosphate.</text>
</comment>
<dbReference type="Gene3D" id="3.20.20.70">
    <property type="entry name" value="Aldolase class I"/>
    <property type="match status" value="1"/>
</dbReference>
<proteinExistence type="predicted"/>
<gene>
    <name evidence="3" type="ORF">XA68_13383</name>
</gene>
<dbReference type="EMBL" id="LAZP02000027">
    <property type="protein sequence ID" value="PFH62481.1"/>
    <property type="molecule type" value="Genomic_DNA"/>
</dbReference>
<name>A0A2A9PN39_OPHUN</name>
<keyword evidence="1" id="KW-0704">Schiff base</keyword>
<evidence type="ECO:0000256" key="2">
    <source>
        <dbReference type="RuleBase" id="RU000501"/>
    </source>
</evidence>
<organism evidence="3 4">
    <name type="scientific">Ophiocordyceps unilateralis</name>
    <name type="common">Zombie-ant fungus</name>
    <name type="synonym">Torrubia unilateralis</name>
    <dbReference type="NCBI Taxonomy" id="268505"/>
    <lineage>
        <taxon>Eukaryota</taxon>
        <taxon>Fungi</taxon>
        <taxon>Dikarya</taxon>
        <taxon>Ascomycota</taxon>
        <taxon>Pezizomycotina</taxon>
        <taxon>Sordariomycetes</taxon>
        <taxon>Hypocreomycetidae</taxon>
        <taxon>Hypocreales</taxon>
        <taxon>Ophiocordycipitaceae</taxon>
        <taxon>Ophiocordyceps</taxon>
    </lineage>
</organism>
<comment type="caution">
    <text evidence="3">The sequence shown here is derived from an EMBL/GenBank/DDBJ whole genome shotgun (WGS) entry which is preliminary data.</text>
</comment>
<dbReference type="GO" id="GO:0005975">
    <property type="term" value="P:carbohydrate metabolic process"/>
    <property type="evidence" value="ECO:0007669"/>
    <property type="project" value="InterPro"/>
</dbReference>
<dbReference type="GO" id="GO:0004801">
    <property type="term" value="F:transaldolase activity"/>
    <property type="evidence" value="ECO:0007669"/>
    <property type="project" value="UniProtKB-EC"/>
</dbReference>
<keyword evidence="4" id="KW-1185">Reference proteome</keyword>
<dbReference type="EC" id="2.2.1.2" evidence="2"/>
<dbReference type="InterPro" id="IPR018225">
    <property type="entry name" value="Transaldolase_AS"/>
</dbReference>
<comment type="pathway">
    <text evidence="2">Carbohydrate degradation; pentose phosphate pathway; D-glyceraldehyde 3-phosphate and beta-D-fructose 6-phosphate from D-ribose 5-phosphate and D-xylulose 5-phosphate (non-oxidative stage): step 2/3.</text>
</comment>
<protein>
    <recommendedName>
        <fullName evidence="2">Transaldolase</fullName>
        <ecNumber evidence="2">2.2.1.2</ecNumber>
    </recommendedName>
</protein>
<dbReference type="Pfam" id="PF00923">
    <property type="entry name" value="TAL_FSA"/>
    <property type="match status" value="1"/>
</dbReference>
<reference evidence="3 4" key="1">
    <citation type="journal article" date="2015" name="BMC Genomics">
        <title>Gene expression during zombie ant biting behavior reflects the complexity underlying fungal parasitic behavioral manipulation.</title>
        <authorList>
            <person name="de Bekker C."/>
            <person name="Ohm R.A."/>
            <person name="Loreto R.G."/>
            <person name="Sebastian A."/>
            <person name="Albert I."/>
            <person name="Merrow M."/>
            <person name="Brachmann A."/>
            <person name="Hughes D.P."/>
        </authorList>
    </citation>
    <scope>NUCLEOTIDE SEQUENCE [LARGE SCALE GENOMIC DNA]</scope>
    <source>
        <strain evidence="3 4">SC16a</strain>
    </source>
</reference>
<dbReference type="Proteomes" id="UP000037136">
    <property type="component" value="Unassembled WGS sequence"/>
</dbReference>
<reference evidence="3 4" key="2">
    <citation type="journal article" date="2017" name="Sci. Rep.">
        <title>Ant-infecting Ophiocordyceps genomes reveal a high diversity of potential behavioral manipulation genes and a possible major role for enterotoxins.</title>
        <authorList>
            <person name="de Bekker C."/>
            <person name="Ohm R.A."/>
            <person name="Evans H.C."/>
            <person name="Brachmann A."/>
            <person name="Hughes D.P."/>
        </authorList>
    </citation>
    <scope>NUCLEOTIDE SEQUENCE [LARGE SCALE GENOMIC DNA]</scope>
    <source>
        <strain evidence="3 4">SC16a</strain>
    </source>
</reference>
<evidence type="ECO:0000313" key="3">
    <source>
        <dbReference type="EMBL" id="PFH62481.1"/>
    </source>
</evidence>
<dbReference type="PANTHER" id="PTHR10683">
    <property type="entry name" value="TRANSALDOLASE"/>
    <property type="match status" value="1"/>
</dbReference>
<dbReference type="AlphaFoldDB" id="A0A2A9PN39"/>
<evidence type="ECO:0000256" key="1">
    <source>
        <dbReference type="ARBA" id="ARBA00023270"/>
    </source>
</evidence>
<keyword evidence="2" id="KW-0570">Pentose shunt</keyword>
<dbReference type="PANTHER" id="PTHR10683:SF34">
    <property type="entry name" value="TRANSALDOLASE"/>
    <property type="match status" value="1"/>
</dbReference>
<dbReference type="SUPFAM" id="SSF51569">
    <property type="entry name" value="Aldolase"/>
    <property type="match status" value="1"/>
</dbReference>
<evidence type="ECO:0000313" key="4">
    <source>
        <dbReference type="Proteomes" id="UP000037136"/>
    </source>
</evidence>